<dbReference type="STRING" id="49547.MBCUR_04560"/>
<dbReference type="GO" id="GO:0006308">
    <property type="term" value="P:DNA catabolic process"/>
    <property type="evidence" value="ECO:0007669"/>
    <property type="project" value="InterPro"/>
</dbReference>
<keyword evidence="2" id="KW-0540">Nuclease</keyword>
<keyword evidence="1" id="KW-0963">Cytoplasm</keyword>
<dbReference type="OrthoDB" id="376555at2157"/>
<dbReference type="GO" id="GO:0009318">
    <property type="term" value="C:exodeoxyribonuclease VII complex"/>
    <property type="evidence" value="ECO:0007669"/>
    <property type="project" value="InterPro"/>
</dbReference>
<gene>
    <name evidence="4" type="primary">xseB</name>
    <name evidence="4" type="ORF">MBCUR_04560</name>
</gene>
<accession>A0A166CJ14</accession>
<dbReference type="PATRIC" id="fig|49547.3.peg.475"/>
<dbReference type="GO" id="GO:0005829">
    <property type="term" value="C:cytosol"/>
    <property type="evidence" value="ECO:0007669"/>
    <property type="project" value="TreeGrafter"/>
</dbReference>
<dbReference type="EC" id="3.1.11.6" evidence="4"/>
<dbReference type="PIRSF" id="PIRSF006488">
    <property type="entry name" value="Exonuc_VII_S"/>
    <property type="match status" value="1"/>
</dbReference>
<evidence type="ECO:0000256" key="3">
    <source>
        <dbReference type="ARBA" id="ARBA00022801"/>
    </source>
</evidence>
<evidence type="ECO:0000313" key="4">
    <source>
        <dbReference type="EMBL" id="KZX14564.1"/>
    </source>
</evidence>
<dbReference type="PANTHER" id="PTHR34137:SF1">
    <property type="entry name" value="EXODEOXYRIBONUCLEASE 7 SMALL SUBUNIT"/>
    <property type="match status" value="1"/>
</dbReference>
<keyword evidence="3 4" id="KW-0378">Hydrolase</keyword>
<keyword evidence="5" id="KW-1185">Reference proteome</keyword>
<dbReference type="Gene3D" id="1.10.287.1040">
    <property type="entry name" value="Exonuclease VII, small subunit"/>
    <property type="match status" value="1"/>
</dbReference>
<organism evidence="4 5">
    <name type="scientific">Methanobrevibacter curvatus</name>
    <dbReference type="NCBI Taxonomy" id="49547"/>
    <lineage>
        <taxon>Archaea</taxon>
        <taxon>Methanobacteriati</taxon>
        <taxon>Methanobacteriota</taxon>
        <taxon>Methanomada group</taxon>
        <taxon>Methanobacteria</taxon>
        <taxon>Methanobacteriales</taxon>
        <taxon>Methanobacteriaceae</taxon>
        <taxon>Methanobrevibacter</taxon>
    </lineage>
</organism>
<dbReference type="InterPro" id="IPR003761">
    <property type="entry name" value="Exonuc_VII_S"/>
</dbReference>
<dbReference type="GO" id="GO:0008855">
    <property type="term" value="F:exodeoxyribonuclease VII activity"/>
    <property type="evidence" value="ECO:0007669"/>
    <property type="project" value="UniProtKB-EC"/>
</dbReference>
<comment type="caution">
    <text evidence="4">The sequence shown here is derived from an EMBL/GenBank/DDBJ whole genome shotgun (WGS) entry which is preliminary data.</text>
</comment>
<dbReference type="InterPro" id="IPR037004">
    <property type="entry name" value="Exonuc_VII_ssu_sf"/>
</dbReference>
<proteinExistence type="inferred from homology"/>
<dbReference type="RefSeq" id="WP_067089682.1">
    <property type="nucleotide sequence ID" value="NZ_LWMV01000083.1"/>
</dbReference>
<dbReference type="Proteomes" id="UP000077245">
    <property type="component" value="Unassembled WGS sequence"/>
</dbReference>
<dbReference type="PANTHER" id="PTHR34137">
    <property type="entry name" value="EXODEOXYRIBONUCLEASE 7 SMALL SUBUNIT"/>
    <property type="match status" value="1"/>
</dbReference>
<dbReference type="AlphaFoldDB" id="A0A166CJ14"/>
<evidence type="ECO:0000256" key="1">
    <source>
        <dbReference type="ARBA" id="ARBA00022490"/>
    </source>
</evidence>
<reference evidence="4 5" key="1">
    <citation type="submission" date="2016-04" db="EMBL/GenBank/DDBJ databases">
        <title>Genome sequence of Methanobrevibacter curvatus DSM 11111.</title>
        <authorList>
            <person name="Poehlein A."/>
            <person name="Seedorf H."/>
            <person name="Daniel R."/>
        </authorList>
    </citation>
    <scope>NUCLEOTIDE SEQUENCE [LARGE SCALE GENOMIC DNA]</scope>
    <source>
        <strain evidence="4 5">DSM 11111</strain>
    </source>
</reference>
<name>A0A166CJ14_9EURY</name>
<dbReference type="HAMAP" id="MF_00337">
    <property type="entry name" value="Exonuc_7_S"/>
    <property type="match status" value="1"/>
</dbReference>
<sequence length="69" mass="7941">MSESFEDKLNKLEEIVKELESGEVPLEKAIEKYTDAMALIRDCDEKLKEVAEKVKIVHENGTIAEFKEE</sequence>
<evidence type="ECO:0000313" key="5">
    <source>
        <dbReference type="Proteomes" id="UP000077245"/>
    </source>
</evidence>
<dbReference type="SUPFAM" id="SSF116842">
    <property type="entry name" value="XseB-like"/>
    <property type="match status" value="1"/>
</dbReference>
<protein>
    <submittedName>
        <fullName evidence="4">Exodeoxyribonuclease 7 small subunit</fullName>
        <ecNumber evidence="4">3.1.11.6</ecNumber>
    </submittedName>
</protein>
<dbReference type="EMBL" id="LWMV01000083">
    <property type="protein sequence ID" value="KZX14564.1"/>
    <property type="molecule type" value="Genomic_DNA"/>
</dbReference>
<dbReference type="NCBIfam" id="TIGR01280">
    <property type="entry name" value="xseB"/>
    <property type="match status" value="1"/>
</dbReference>
<dbReference type="Pfam" id="PF02609">
    <property type="entry name" value="Exonuc_VII_S"/>
    <property type="match status" value="1"/>
</dbReference>
<evidence type="ECO:0000256" key="2">
    <source>
        <dbReference type="ARBA" id="ARBA00022722"/>
    </source>
</evidence>